<evidence type="ECO:0000313" key="2">
    <source>
        <dbReference type="Proteomes" id="UP001549204"/>
    </source>
</evidence>
<proteinExistence type="predicted"/>
<dbReference type="EMBL" id="JBEPMC010000005">
    <property type="protein sequence ID" value="MET3580145.1"/>
    <property type="molecule type" value="Genomic_DNA"/>
</dbReference>
<name>A0ABV2GPD5_9HYPH</name>
<protein>
    <submittedName>
        <fullName evidence="1">Uncharacterized protein</fullName>
    </submittedName>
</protein>
<organism evidence="1 2">
    <name type="scientific">Mesorhizobium robiniae</name>
    <dbReference type="NCBI Taxonomy" id="559315"/>
    <lineage>
        <taxon>Bacteria</taxon>
        <taxon>Pseudomonadati</taxon>
        <taxon>Pseudomonadota</taxon>
        <taxon>Alphaproteobacteria</taxon>
        <taxon>Hyphomicrobiales</taxon>
        <taxon>Phyllobacteriaceae</taxon>
        <taxon>Mesorhizobium</taxon>
    </lineage>
</organism>
<keyword evidence="2" id="KW-1185">Reference proteome</keyword>
<reference evidence="1 2" key="1">
    <citation type="submission" date="2024-06" db="EMBL/GenBank/DDBJ databases">
        <title>Genomic Encyclopedia of Type Strains, Phase IV (KMG-IV): sequencing the most valuable type-strain genomes for metagenomic binning, comparative biology and taxonomic classification.</title>
        <authorList>
            <person name="Goeker M."/>
        </authorList>
    </citation>
    <scope>NUCLEOTIDE SEQUENCE [LARGE SCALE GENOMIC DNA]</scope>
    <source>
        <strain evidence="1 2">DSM 100022</strain>
    </source>
</reference>
<sequence>MVPSEIDFDFGRGDAPALQRLATNAPKILEY</sequence>
<dbReference type="Proteomes" id="UP001549204">
    <property type="component" value="Unassembled WGS sequence"/>
</dbReference>
<evidence type="ECO:0000313" key="1">
    <source>
        <dbReference type="EMBL" id="MET3580145.1"/>
    </source>
</evidence>
<comment type="caution">
    <text evidence="1">The sequence shown here is derived from an EMBL/GenBank/DDBJ whole genome shotgun (WGS) entry which is preliminary data.</text>
</comment>
<accession>A0ABV2GPD5</accession>
<gene>
    <name evidence="1" type="ORF">ABID19_003183</name>
</gene>